<dbReference type="InterPro" id="IPR036875">
    <property type="entry name" value="Znf_CCHC_sf"/>
</dbReference>
<dbReference type="Proteomes" id="UP000712600">
    <property type="component" value="Unassembled WGS sequence"/>
</dbReference>
<feature type="domain" description="CCHC-type" evidence="3">
    <location>
        <begin position="36"/>
        <end position="51"/>
    </location>
</feature>
<evidence type="ECO:0000256" key="1">
    <source>
        <dbReference type="PROSITE-ProRule" id="PRU00047"/>
    </source>
</evidence>
<dbReference type="SUPFAM" id="SSF57756">
    <property type="entry name" value="Retrovirus zinc finger-like domains"/>
    <property type="match status" value="1"/>
</dbReference>
<protein>
    <recommendedName>
        <fullName evidence="3">CCHC-type domain-containing protein</fullName>
    </recommendedName>
</protein>
<accession>A0A8S9PQ35</accession>
<dbReference type="EMBL" id="QGKX02001347">
    <property type="protein sequence ID" value="KAF3524867.1"/>
    <property type="molecule type" value="Genomic_DNA"/>
</dbReference>
<keyword evidence="1" id="KW-0862">Zinc</keyword>
<dbReference type="AlphaFoldDB" id="A0A8S9PQ35"/>
<keyword evidence="1" id="KW-0479">Metal-binding</keyword>
<organism evidence="4 5">
    <name type="scientific">Brassica cretica</name>
    <name type="common">Mustard</name>
    <dbReference type="NCBI Taxonomy" id="69181"/>
    <lineage>
        <taxon>Eukaryota</taxon>
        <taxon>Viridiplantae</taxon>
        <taxon>Streptophyta</taxon>
        <taxon>Embryophyta</taxon>
        <taxon>Tracheophyta</taxon>
        <taxon>Spermatophyta</taxon>
        <taxon>Magnoliopsida</taxon>
        <taxon>eudicotyledons</taxon>
        <taxon>Gunneridae</taxon>
        <taxon>Pentapetalae</taxon>
        <taxon>rosids</taxon>
        <taxon>malvids</taxon>
        <taxon>Brassicales</taxon>
        <taxon>Brassicaceae</taxon>
        <taxon>Brassiceae</taxon>
        <taxon>Brassica</taxon>
    </lineage>
</organism>
<proteinExistence type="predicted"/>
<dbReference type="PROSITE" id="PS50158">
    <property type="entry name" value="ZF_CCHC"/>
    <property type="match status" value="1"/>
</dbReference>
<dbReference type="GO" id="GO:0003676">
    <property type="term" value="F:nucleic acid binding"/>
    <property type="evidence" value="ECO:0007669"/>
    <property type="project" value="InterPro"/>
</dbReference>
<name>A0A8S9PQ35_BRACR</name>
<feature type="region of interest" description="Disordered" evidence="2">
    <location>
        <begin position="98"/>
        <end position="123"/>
    </location>
</feature>
<evidence type="ECO:0000313" key="5">
    <source>
        <dbReference type="Proteomes" id="UP000712600"/>
    </source>
</evidence>
<evidence type="ECO:0000256" key="2">
    <source>
        <dbReference type="SAM" id="MobiDB-lite"/>
    </source>
</evidence>
<dbReference type="GO" id="GO:0008270">
    <property type="term" value="F:zinc ion binding"/>
    <property type="evidence" value="ECO:0007669"/>
    <property type="project" value="UniProtKB-KW"/>
</dbReference>
<evidence type="ECO:0000313" key="4">
    <source>
        <dbReference type="EMBL" id="KAF3524867.1"/>
    </source>
</evidence>
<evidence type="ECO:0000259" key="3">
    <source>
        <dbReference type="PROSITE" id="PS50158"/>
    </source>
</evidence>
<feature type="compositionally biased region" description="Acidic residues" evidence="2">
    <location>
        <begin position="111"/>
        <end position="123"/>
    </location>
</feature>
<comment type="caution">
    <text evidence="4">The sequence shown here is derived from an EMBL/GenBank/DDBJ whole genome shotgun (WGS) entry which is preliminary data.</text>
</comment>
<gene>
    <name evidence="4" type="ORF">F2Q69_00046301</name>
</gene>
<dbReference type="Gene3D" id="4.10.60.10">
    <property type="entry name" value="Zinc finger, CCHC-type"/>
    <property type="match status" value="1"/>
</dbReference>
<reference evidence="4" key="1">
    <citation type="submission" date="2019-12" db="EMBL/GenBank/DDBJ databases">
        <title>Genome sequencing and annotation of Brassica cretica.</title>
        <authorList>
            <person name="Studholme D.J."/>
            <person name="Sarris P."/>
        </authorList>
    </citation>
    <scope>NUCLEOTIDE SEQUENCE</scope>
    <source>
        <strain evidence="4">PFS-109/04</strain>
        <tissue evidence="4">Leaf</tissue>
    </source>
</reference>
<dbReference type="InterPro" id="IPR001878">
    <property type="entry name" value="Znf_CCHC"/>
</dbReference>
<keyword evidence="1" id="KW-0863">Zinc-finger</keyword>
<sequence length="243" mass="25985">MSMLSRNFASYLKQREDKIKSGRISDLGRSSSKVQCFECNGFGHVRKECENLLKQKKIDDKNDSDTDSNDGEKLKNFVAFTTFVSGVKTKYATGSATGSAAASVSGSSGGCDDDAESEDDDDGRFDLAGNYKKLYEHWLKLVEENSDLVKELNHLLSIGQSDRCDLGYQGECSKAEGAFVSAGKTKDLATFDTKPEVKRFAGNATNGKTAAKPANDVKNVAITRTATSTATATATATAPATAP</sequence>